<dbReference type="InterPro" id="IPR010209">
    <property type="entry name" value="Ion_transpt_RnfG/RsxG"/>
</dbReference>
<dbReference type="GO" id="GO:0022900">
    <property type="term" value="P:electron transport chain"/>
    <property type="evidence" value="ECO:0007669"/>
    <property type="project" value="UniProtKB-UniRule"/>
</dbReference>
<evidence type="ECO:0000259" key="8">
    <source>
        <dbReference type="SMART" id="SM00900"/>
    </source>
</evidence>
<dbReference type="SMART" id="SM00900">
    <property type="entry name" value="FMN_bind"/>
    <property type="match status" value="1"/>
</dbReference>
<evidence type="ECO:0000256" key="6">
    <source>
        <dbReference type="HAMAP-Rule" id="MF_00479"/>
    </source>
</evidence>
<protein>
    <recommendedName>
        <fullName evidence="6">Ion-translocating oxidoreductase complex subunit G</fullName>
        <ecNumber evidence="6">7.-.-.-</ecNumber>
    </recommendedName>
    <alternativeName>
        <fullName evidence="6">Rnf electron transport complex subunit G</fullName>
    </alternativeName>
</protein>
<dbReference type="GO" id="GO:0005886">
    <property type="term" value="C:plasma membrane"/>
    <property type="evidence" value="ECO:0007669"/>
    <property type="project" value="UniProtKB-SubCell"/>
</dbReference>
<comment type="cofactor">
    <cofactor evidence="6">
        <name>FMN</name>
        <dbReference type="ChEBI" id="CHEBI:58210"/>
    </cofactor>
</comment>
<keyword evidence="6" id="KW-1003">Cell membrane</keyword>
<evidence type="ECO:0000313" key="9">
    <source>
        <dbReference type="EMBL" id="HIT38739.1"/>
    </source>
</evidence>
<evidence type="ECO:0000256" key="2">
    <source>
        <dbReference type="ARBA" id="ARBA00022553"/>
    </source>
</evidence>
<dbReference type="PIRSF" id="PIRSF006091">
    <property type="entry name" value="E_trnsport_RnfG"/>
    <property type="match status" value="1"/>
</dbReference>
<dbReference type="Gene3D" id="3.90.1010.20">
    <property type="match status" value="1"/>
</dbReference>
<organism evidence="9 10">
    <name type="scientific">Candidatus Caccoplasma intestinavium</name>
    <dbReference type="NCBI Taxonomy" id="2840716"/>
    <lineage>
        <taxon>Bacteria</taxon>
        <taxon>Pseudomonadati</taxon>
        <taxon>Bacteroidota</taxon>
        <taxon>Bacteroidia</taxon>
        <taxon>Bacteroidales</taxon>
        <taxon>Bacteroidaceae</taxon>
        <taxon>Bacteroidaceae incertae sedis</taxon>
        <taxon>Candidatus Caccoplasma</taxon>
    </lineage>
</organism>
<dbReference type="Proteomes" id="UP000886722">
    <property type="component" value="Unassembled WGS sequence"/>
</dbReference>
<comment type="function">
    <text evidence="6">Part of a membrane-bound complex that couples electron transfer with translocation of ions across the membrane.</text>
</comment>
<comment type="subcellular location">
    <subcellularLocation>
        <location evidence="6">Cell membrane</location>
        <topology evidence="6">Single-pass membrane protein</topology>
    </subcellularLocation>
</comment>
<dbReference type="GO" id="GO:0010181">
    <property type="term" value="F:FMN binding"/>
    <property type="evidence" value="ECO:0007669"/>
    <property type="project" value="InterPro"/>
</dbReference>
<keyword evidence="5 6" id="KW-0249">Electron transport</keyword>
<keyword evidence="3 6" id="KW-0285">Flavoprotein</keyword>
<accession>A0A9D1KCM7</accession>
<reference evidence="9" key="1">
    <citation type="submission" date="2020-10" db="EMBL/GenBank/DDBJ databases">
        <authorList>
            <person name="Gilroy R."/>
        </authorList>
    </citation>
    <scope>NUCLEOTIDE SEQUENCE</scope>
    <source>
        <strain evidence="9">21143</strain>
    </source>
</reference>
<dbReference type="AlphaFoldDB" id="A0A9D1KCM7"/>
<keyword evidence="6 7" id="KW-0812">Transmembrane</keyword>
<keyword evidence="1 6" id="KW-0813">Transport</keyword>
<feature type="modified residue" description="FMN phosphoryl threonine" evidence="6">
    <location>
        <position position="170"/>
    </location>
</feature>
<feature type="domain" description="FMN-binding" evidence="8">
    <location>
        <begin position="96"/>
        <end position="187"/>
    </location>
</feature>
<gene>
    <name evidence="6" type="primary">rnfG</name>
    <name evidence="9" type="ORF">IAD06_01680</name>
</gene>
<evidence type="ECO:0000256" key="7">
    <source>
        <dbReference type="SAM" id="Phobius"/>
    </source>
</evidence>
<name>A0A9D1KCM7_9BACT</name>
<dbReference type="Pfam" id="PF04205">
    <property type="entry name" value="FMN_bind"/>
    <property type="match status" value="1"/>
</dbReference>
<evidence type="ECO:0000256" key="5">
    <source>
        <dbReference type="ARBA" id="ARBA00022982"/>
    </source>
</evidence>
<dbReference type="InterPro" id="IPR007329">
    <property type="entry name" value="FMN-bd"/>
</dbReference>
<dbReference type="EC" id="7.-.-.-" evidence="6"/>
<comment type="similarity">
    <text evidence="6">Belongs to the RnfG family.</text>
</comment>
<dbReference type="GO" id="GO:0009055">
    <property type="term" value="F:electron transfer activity"/>
    <property type="evidence" value="ECO:0007669"/>
    <property type="project" value="InterPro"/>
</dbReference>
<dbReference type="PANTHER" id="PTHR36118">
    <property type="entry name" value="ION-TRANSLOCATING OXIDOREDUCTASE COMPLEX SUBUNIT G"/>
    <property type="match status" value="1"/>
</dbReference>
<evidence type="ECO:0000256" key="4">
    <source>
        <dbReference type="ARBA" id="ARBA00022643"/>
    </source>
</evidence>
<evidence type="ECO:0000256" key="3">
    <source>
        <dbReference type="ARBA" id="ARBA00022630"/>
    </source>
</evidence>
<comment type="caution">
    <text evidence="9">The sequence shown here is derived from an EMBL/GenBank/DDBJ whole genome shotgun (WGS) entry which is preliminary data.</text>
</comment>
<proteinExistence type="inferred from homology"/>
<reference evidence="9" key="2">
    <citation type="journal article" date="2021" name="PeerJ">
        <title>Extensive microbial diversity within the chicken gut microbiome revealed by metagenomics and culture.</title>
        <authorList>
            <person name="Gilroy R."/>
            <person name="Ravi A."/>
            <person name="Getino M."/>
            <person name="Pursley I."/>
            <person name="Horton D.L."/>
            <person name="Alikhan N.F."/>
            <person name="Baker D."/>
            <person name="Gharbi K."/>
            <person name="Hall N."/>
            <person name="Watson M."/>
            <person name="Adriaenssens E.M."/>
            <person name="Foster-Nyarko E."/>
            <person name="Jarju S."/>
            <person name="Secka A."/>
            <person name="Antonio M."/>
            <person name="Oren A."/>
            <person name="Chaudhuri R.R."/>
            <person name="La Ragione R."/>
            <person name="Hildebrand F."/>
            <person name="Pallen M.J."/>
        </authorList>
    </citation>
    <scope>NUCLEOTIDE SEQUENCE</scope>
    <source>
        <strain evidence="9">21143</strain>
    </source>
</reference>
<keyword evidence="6 7" id="KW-1133">Transmembrane helix</keyword>
<keyword evidence="4 6" id="KW-0288">FMN</keyword>
<evidence type="ECO:0000256" key="1">
    <source>
        <dbReference type="ARBA" id="ARBA00022448"/>
    </source>
</evidence>
<keyword evidence="6 7" id="KW-0472">Membrane</keyword>
<comment type="subunit">
    <text evidence="6">The complex is composed of six subunits: RnfA, RnfB, RnfC, RnfD, RnfE and RnfG.</text>
</comment>
<dbReference type="PANTHER" id="PTHR36118:SF1">
    <property type="entry name" value="ION-TRANSLOCATING OXIDOREDUCTASE COMPLEX SUBUNIT G"/>
    <property type="match status" value="1"/>
</dbReference>
<keyword evidence="2 6" id="KW-0597">Phosphoprotein</keyword>
<feature type="transmembrane region" description="Helical" evidence="7">
    <location>
        <begin position="7"/>
        <end position="28"/>
    </location>
</feature>
<dbReference type="NCBIfam" id="TIGR01947">
    <property type="entry name" value="rnfG"/>
    <property type="match status" value="1"/>
</dbReference>
<evidence type="ECO:0000313" key="10">
    <source>
        <dbReference type="Proteomes" id="UP000886722"/>
    </source>
</evidence>
<dbReference type="EMBL" id="DVKT01000009">
    <property type="protein sequence ID" value="HIT38739.1"/>
    <property type="molecule type" value="Genomic_DNA"/>
</dbReference>
<sequence length="207" mass="21987">MAKQSSFGNMLVVLTVITVITGALLGYVNNITAEPIAQSKKQKQEKAVKDVAPEFDNSPIDEQYIVTVNDLELKVFPAKKEGKNVGAAVESKTKKGFGGEISVMVGFNIDGSIRNYRVLSHAETPGLGSKMEEWFRAGKGNQSILGKNPSTDNLTVKKDGGSIDAITAATISSRAFLDAIANAYAAYINNDAATGATAQMGKETSHE</sequence>
<dbReference type="HAMAP" id="MF_00479">
    <property type="entry name" value="RsxG_RnfG"/>
    <property type="match status" value="1"/>
</dbReference>
<keyword evidence="6" id="KW-1278">Translocase</keyword>